<evidence type="ECO:0000256" key="1">
    <source>
        <dbReference type="SAM" id="MobiDB-lite"/>
    </source>
</evidence>
<dbReference type="STRING" id="1420851.AU255_18320"/>
<protein>
    <submittedName>
        <fullName evidence="2">Uncharacterized protein</fullName>
    </submittedName>
</protein>
<comment type="caution">
    <text evidence="2">The sequence shown here is derived from an EMBL/GenBank/DDBJ whole genome shotgun (WGS) entry which is preliminary data.</text>
</comment>
<name>A0A1V8M1K6_9GAMM</name>
<dbReference type="EMBL" id="LPUF01000004">
    <property type="protein sequence ID" value="OQK15425.1"/>
    <property type="molecule type" value="Genomic_DNA"/>
</dbReference>
<dbReference type="Proteomes" id="UP000191980">
    <property type="component" value="Unassembled WGS sequence"/>
</dbReference>
<proteinExistence type="predicted"/>
<accession>A0A1V8M1K6</accession>
<organism evidence="2 3">
    <name type="scientific">Methyloprofundus sedimenti</name>
    <dbReference type="NCBI Taxonomy" id="1420851"/>
    <lineage>
        <taxon>Bacteria</taxon>
        <taxon>Pseudomonadati</taxon>
        <taxon>Pseudomonadota</taxon>
        <taxon>Gammaproteobacteria</taxon>
        <taxon>Methylococcales</taxon>
        <taxon>Methylococcaceae</taxon>
        <taxon>Methyloprofundus</taxon>
    </lineage>
</organism>
<reference evidence="2 3" key="1">
    <citation type="submission" date="2015-12" db="EMBL/GenBank/DDBJ databases">
        <authorList>
            <person name="Shamseldin A."/>
            <person name="Moawad H."/>
            <person name="Abd El-Rahim W.M."/>
            <person name="Sadowsky M.J."/>
        </authorList>
    </citation>
    <scope>NUCLEOTIDE SEQUENCE [LARGE SCALE GENOMIC DNA]</scope>
    <source>
        <strain evidence="2 3">WF1</strain>
    </source>
</reference>
<feature type="region of interest" description="Disordered" evidence="1">
    <location>
        <begin position="73"/>
        <end position="95"/>
    </location>
</feature>
<evidence type="ECO:0000313" key="3">
    <source>
        <dbReference type="Proteomes" id="UP000191980"/>
    </source>
</evidence>
<gene>
    <name evidence="2" type="ORF">AU255_18320</name>
</gene>
<keyword evidence="3" id="KW-1185">Reference proteome</keyword>
<sequence length="356" mass="40281">MASSTRLRQWLGYYGSLNTKKVFTMKMIVISSKSLLSQTLVIILASIFCTSALAGDQKRSQVSKHDFEGSDIFNGNGKFKDNRDNLPASHQKRPQIPKHDFEWTGTFRGNEPFNGNDEDLFAPQVVGQLTVRGKWQTSENGRFFNLYMEMGNEDSDTWVENLIYEDKLYSITHKWHTVLPPILPDGSSILGKCFQNQVFNTENPLEPLPITVDGFNRGLASARLVGREKIGGKAMNHFRHTCLAKAAPQLIPFLPSDPGDTNNPIAISFKVFSDIYVPAGRSYPWTKWLQFGDGVGPDPQQDEWFLVNKSNRHPDDIILPDQCELENIWPIFGDKTLIFTQYTTCTNLVPSKEPED</sequence>
<dbReference type="AlphaFoldDB" id="A0A1V8M1K6"/>
<evidence type="ECO:0000313" key="2">
    <source>
        <dbReference type="EMBL" id="OQK15425.1"/>
    </source>
</evidence>